<dbReference type="AlphaFoldDB" id="E4ZMD3"/>
<keyword evidence="2" id="KW-1185">Reference proteome</keyword>
<dbReference type="EMBL" id="FP929094">
    <property type="protein sequence ID" value="CBX92482.1"/>
    <property type="molecule type" value="Genomic_DNA"/>
</dbReference>
<accession>E4ZMD3</accession>
<protein>
    <submittedName>
        <fullName evidence="1">Predicted protein</fullName>
    </submittedName>
</protein>
<reference evidence="2" key="1">
    <citation type="journal article" date="2011" name="Nat. Commun.">
        <title>Effector diversification within compartments of the Leptosphaeria maculans genome affected by Repeat-Induced Point mutations.</title>
        <authorList>
            <person name="Rouxel T."/>
            <person name="Grandaubert J."/>
            <person name="Hane J.K."/>
            <person name="Hoede C."/>
            <person name="van de Wouw A.P."/>
            <person name="Couloux A."/>
            <person name="Dominguez V."/>
            <person name="Anthouard V."/>
            <person name="Bally P."/>
            <person name="Bourras S."/>
            <person name="Cozijnsen A.J."/>
            <person name="Ciuffetti L.M."/>
            <person name="Degrave A."/>
            <person name="Dilmaghani A."/>
            <person name="Duret L."/>
            <person name="Fudal I."/>
            <person name="Goodwin S.B."/>
            <person name="Gout L."/>
            <person name="Glaser N."/>
            <person name="Linglin J."/>
            <person name="Kema G.H.J."/>
            <person name="Lapalu N."/>
            <person name="Lawrence C.B."/>
            <person name="May K."/>
            <person name="Meyer M."/>
            <person name="Ollivier B."/>
            <person name="Poulain J."/>
            <person name="Schoch C.L."/>
            <person name="Simon A."/>
            <person name="Spatafora J.W."/>
            <person name="Stachowiak A."/>
            <person name="Turgeon B.G."/>
            <person name="Tyler B.M."/>
            <person name="Vincent D."/>
            <person name="Weissenbach J."/>
            <person name="Amselem J."/>
            <person name="Quesneville H."/>
            <person name="Oliver R.P."/>
            <person name="Wincker P."/>
            <person name="Balesdent M.-H."/>
            <person name="Howlett B.J."/>
        </authorList>
    </citation>
    <scope>NUCLEOTIDE SEQUENCE [LARGE SCALE GENOMIC DNA]</scope>
    <source>
        <strain evidence="2">JN3 / isolate v23.1.3 / race Av1-4-5-6-7-8</strain>
    </source>
</reference>
<dbReference type="HOGENOM" id="CLU_1970941_0_0_1"/>
<proteinExistence type="predicted"/>
<name>E4ZMD3_LEPMJ</name>
<sequence>MVGVLGDALIWRVWCWKDDWLAVLMSMRHCLGGSVGVQTRGEPSLHDSAMKGKPTKLSNFFKNTLFILEHMNDGILGSTLSVDRDAYRPAFSVWKVYLEDATLATIPVPFIEDWNLAVRAQSRDGGG</sequence>
<dbReference type="Proteomes" id="UP000002668">
    <property type="component" value="Genome"/>
</dbReference>
<evidence type="ECO:0000313" key="2">
    <source>
        <dbReference type="Proteomes" id="UP000002668"/>
    </source>
</evidence>
<dbReference type="InParanoid" id="E4ZMD3"/>
<gene>
    <name evidence="1" type="ORF">LEMA_P051880.1</name>
</gene>
<dbReference type="VEuPathDB" id="FungiDB:LEMA_P051880.1"/>
<organism evidence="2">
    <name type="scientific">Leptosphaeria maculans (strain JN3 / isolate v23.1.3 / race Av1-4-5-6-7-8)</name>
    <name type="common">Blackleg fungus</name>
    <name type="synonym">Phoma lingam</name>
    <dbReference type="NCBI Taxonomy" id="985895"/>
    <lineage>
        <taxon>Eukaryota</taxon>
        <taxon>Fungi</taxon>
        <taxon>Dikarya</taxon>
        <taxon>Ascomycota</taxon>
        <taxon>Pezizomycotina</taxon>
        <taxon>Dothideomycetes</taxon>
        <taxon>Pleosporomycetidae</taxon>
        <taxon>Pleosporales</taxon>
        <taxon>Pleosporineae</taxon>
        <taxon>Leptosphaeriaceae</taxon>
        <taxon>Plenodomus</taxon>
        <taxon>Plenodomus lingam/Leptosphaeria maculans species complex</taxon>
    </lineage>
</organism>
<evidence type="ECO:0000313" key="1">
    <source>
        <dbReference type="EMBL" id="CBX92482.1"/>
    </source>
</evidence>